<evidence type="ECO:0000256" key="2">
    <source>
        <dbReference type="ARBA" id="ARBA00022771"/>
    </source>
</evidence>
<evidence type="ECO:0000256" key="1">
    <source>
        <dbReference type="ARBA" id="ARBA00022723"/>
    </source>
</evidence>
<organism evidence="6 7">
    <name type="scientific">Romanomermis culicivorax</name>
    <name type="common">Nematode worm</name>
    <dbReference type="NCBI Taxonomy" id="13658"/>
    <lineage>
        <taxon>Eukaryota</taxon>
        <taxon>Metazoa</taxon>
        <taxon>Ecdysozoa</taxon>
        <taxon>Nematoda</taxon>
        <taxon>Enoplea</taxon>
        <taxon>Dorylaimia</taxon>
        <taxon>Mermithida</taxon>
        <taxon>Mermithoidea</taxon>
        <taxon>Mermithidae</taxon>
        <taxon>Romanomermis</taxon>
    </lineage>
</organism>
<dbReference type="Proteomes" id="UP000887565">
    <property type="component" value="Unplaced"/>
</dbReference>
<evidence type="ECO:0000313" key="6">
    <source>
        <dbReference type="Proteomes" id="UP000887565"/>
    </source>
</evidence>
<dbReference type="GO" id="GO:0003677">
    <property type="term" value="F:DNA binding"/>
    <property type="evidence" value="ECO:0007669"/>
    <property type="project" value="InterPro"/>
</dbReference>
<dbReference type="SMART" id="SM00614">
    <property type="entry name" value="ZnF_BED"/>
    <property type="match status" value="1"/>
</dbReference>
<dbReference type="Pfam" id="PF02892">
    <property type="entry name" value="zf-BED"/>
    <property type="match status" value="1"/>
</dbReference>
<evidence type="ECO:0000256" key="4">
    <source>
        <dbReference type="SAM" id="MobiDB-lite"/>
    </source>
</evidence>
<dbReference type="GO" id="GO:0008270">
    <property type="term" value="F:zinc ion binding"/>
    <property type="evidence" value="ECO:0007669"/>
    <property type="project" value="UniProtKB-KW"/>
</dbReference>
<evidence type="ECO:0000256" key="3">
    <source>
        <dbReference type="ARBA" id="ARBA00022833"/>
    </source>
</evidence>
<feature type="domain" description="BED-type" evidence="5">
    <location>
        <begin position="7"/>
        <end position="47"/>
    </location>
</feature>
<dbReference type="InterPro" id="IPR003656">
    <property type="entry name" value="Znf_BED"/>
</dbReference>
<keyword evidence="2" id="KW-0863">Zinc-finger</keyword>
<accession>A0A915ILX9</accession>
<sequence>MPKQSIIWQHFDPLLGDKAKHLYCKKDFMVKNSLTKGLWDHLSSKHSAAFAKAKKEEKKAKMEASEQKSKIYQVVSQEIMCLVEPDDEGNNEVESSIVSPTESRSSTPSHGHGPIDKYFGAARQIPAVDHLLFSWLVDGTLPYTIVDNKPFQLFVETINRLPHKYSLPHN</sequence>
<feature type="region of interest" description="Disordered" evidence="4">
    <location>
        <begin position="86"/>
        <end position="113"/>
    </location>
</feature>
<dbReference type="WBParaSite" id="nRc.2.0.1.t14468-RA">
    <property type="protein sequence ID" value="nRc.2.0.1.t14468-RA"/>
    <property type="gene ID" value="nRc.2.0.1.g14468"/>
</dbReference>
<reference evidence="7" key="1">
    <citation type="submission" date="2022-11" db="UniProtKB">
        <authorList>
            <consortium name="WormBaseParasite"/>
        </authorList>
    </citation>
    <scope>IDENTIFICATION</scope>
</reference>
<keyword evidence="6" id="KW-1185">Reference proteome</keyword>
<feature type="compositionally biased region" description="Polar residues" evidence="4">
    <location>
        <begin position="92"/>
        <end position="109"/>
    </location>
</feature>
<keyword evidence="1" id="KW-0479">Metal-binding</keyword>
<keyword evidence="3" id="KW-0862">Zinc</keyword>
<protein>
    <submittedName>
        <fullName evidence="7">BED-type domain-containing protein</fullName>
    </submittedName>
</protein>
<evidence type="ECO:0000259" key="5">
    <source>
        <dbReference type="Pfam" id="PF02892"/>
    </source>
</evidence>
<proteinExistence type="predicted"/>
<dbReference type="AlphaFoldDB" id="A0A915ILX9"/>
<name>A0A915ILX9_ROMCU</name>
<evidence type="ECO:0000313" key="7">
    <source>
        <dbReference type="WBParaSite" id="nRc.2.0.1.t14468-RA"/>
    </source>
</evidence>